<evidence type="ECO:0000256" key="4">
    <source>
        <dbReference type="ARBA" id="ARBA00012753"/>
    </source>
</evidence>
<keyword evidence="11" id="KW-1185">Reference proteome</keyword>
<evidence type="ECO:0000256" key="2">
    <source>
        <dbReference type="ARBA" id="ARBA00007441"/>
    </source>
</evidence>
<evidence type="ECO:0000313" key="11">
    <source>
        <dbReference type="Proteomes" id="UP000094412"/>
    </source>
</evidence>
<dbReference type="CDD" id="cd00609">
    <property type="entry name" value="AAT_like"/>
    <property type="match status" value="1"/>
</dbReference>
<dbReference type="GO" id="GO:0004069">
    <property type="term" value="F:L-aspartate:2-oxoglutarate aminotransferase activity"/>
    <property type="evidence" value="ECO:0007669"/>
    <property type="project" value="UniProtKB-EC"/>
</dbReference>
<dbReference type="Proteomes" id="UP000094412">
    <property type="component" value="Unassembled WGS sequence"/>
</dbReference>
<dbReference type="InterPro" id="IPR004839">
    <property type="entry name" value="Aminotransferase_I/II_large"/>
</dbReference>
<organism evidence="10 11">
    <name type="scientific">Mesorhizobium hungaricum</name>
    <dbReference type="NCBI Taxonomy" id="1566387"/>
    <lineage>
        <taxon>Bacteria</taxon>
        <taxon>Pseudomonadati</taxon>
        <taxon>Pseudomonadota</taxon>
        <taxon>Alphaproteobacteria</taxon>
        <taxon>Hyphomicrobiales</taxon>
        <taxon>Phyllobacteriaceae</taxon>
        <taxon>Mesorhizobium</taxon>
    </lineage>
</organism>
<comment type="cofactor">
    <cofactor evidence="1">
        <name>pyridoxal 5'-phosphate</name>
        <dbReference type="ChEBI" id="CHEBI:597326"/>
    </cofactor>
</comment>
<feature type="domain" description="Aminotransferase class I/classII large" evidence="9">
    <location>
        <begin position="30"/>
        <end position="388"/>
    </location>
</feature>
<gene>
    <name evidence="10" type="ORF">QV13_08730</name>
</gene>
<evidence type="ECO:0000256" key="6">
    <source>
        <dbReference type="ARBA" id="ARBA00022679"/>
    </source>
</evidence>
<dbReference type="PRINTS" id="PR00753">
    <property type="entry name" value="ACCSYNTHASE"/>
</dbReference>
<dbReference type="GO" id="GO:0006520">
    <property type="term" value="P:amino acid metabolic process"/>
    <property type="evidence" value="ECO:0007669"/>
    <property type="project" value="InterPro"/>
</dbReference>
<reference evidence="10 11" key="1">
    <citation type="submission" date="2016-08" db="EMBL/GenBank/DDBJ databases">
        <title>Whole genome sequence of Mesorhizobium sp. strain UASWS1009 isolated from industrial sewage.</title>
        <authorList>
            <person name="Crovadore J."/>
            <person name="Calmin G."/>
            <person name="Chablais R."/>
            <person name="Cochard B."/>
            <person name="Lefort F."/>
        </authorList>
    </citation>
    <scope>NUCLEOTIDE SEQUENCE [LARGE SCALE GENOMIC DNA]</scope>
    <source>
        <strain evidence="10 11">UASWS1009</strain>
    </source>
</reference>
<dbReference type="OrthoDB" id="9804407at2"/>
<accession>A0A1C2E1D9</accession>
<evidence type="ECO:0000256" key="1">
    <source>
        <dbReference type="ARBA" id="ARBA00001933"/>
    </source>
</evidence>
<dbReference type="AlphaFoldDB" id="A0A1C2E1D9"/>
<comment type="catalytic activity">
    <reaction evidence="8">
        <text>L-aspartate + 2-oxoglutarate = oxaloacetate + L-glutamate</text>
        <dbReference type="Rhea" id="RHEA:21824"/>
        <dbReference type="ChEBI" id="CHEBI:16452"/>
        <dbReference type="ChEBI" id="CHEBI:16810"/>
        <dbReference type="ChEBI" id="CHEBI:29985"/>
        <dbReference type="ChEBI" id="CHEBI:29991"/>
        <dbReference type="EC" id="2.6.1.1"/>
    </reaction>
</comment>
<name>A0A1C2E1D9_9HYPH</name>
<evidence type="ECO:0000256" key="8">
    <source>
        <dbReference type="ARBA" id="ARBA00049185"/>
    </source>
</evidence>
<dbReference type="InterPro" id="IPR015424">
    <property type="entry name" value="PyrdxlP-dep_Trfase"/>
</dbReference>
<keyword evidence="6 10" id="KW-0808">Transferase</keyword>
<evidence type="ECO:0000313" key="10">
    <source>
        <dbReference type="EMBL" id="OCX20745.1"/>
    </source>
</evidence>
<comment type="caution">
    <text evidence="10">The sequence shown here is derived from an EMBL/GenBank/DDBJ whole genome shotgun (WGS) entry which is preliminary data.</text>
</comment>
<dbReference type="RefSeq" id="WP_065997684.1">
    <property type="nucleotide sequence ID" value="NZ_MDEO01000029.1"/>
</dbReference>
<sequence>MLAQRTKLFASSGTAAARAAAKAASDAGKEVIDLTAGEIWSDLAPSVREGALAAIERGENRYTDTVGLRELREALAAKVARETGQVWHGEEIAVTNGAKQALFNAAMVLLDPGDEVIIPSPYWTTFPAQVLIAGGRPVHVDTRDHGYVPRAEDIEGAITPKTRAIVVNTPSNPTGVVYDQSTLEQIADLAIRRDLWIIFDECYGAFAHAPHAHHPIVSLVPEARSRTIIINAFSKTLALTGWRIGYLAAPKSVIDAVKALQSHTTSNPNVIAQHAVLEHLRRGDGSYERHLSEQLTQARRLGLDILSRQAIAPLPKAQGGFYFYLDLRELADSGAISTAPRTADDVVNALLAQAGVAGVSGSAFGDPMGLRLSYGIDHDKLALGLERLVGVFDAWTGATRNVA</sequence>
<proteinExistence type="inferred from homology"/>
<dbReference type="SUPFAM" id="SSF53383">
    <property type="entry name" value="PLP-dependent transferases"/>
    <property type="match status" value="1"/>
</dbReference>
<dbReference type="EC" id="2.6.1.1" evidence="4"/>
<comment type="similarity">
    <text evidence="2">Belongs to the class-I pyridoxal-phosphate-dependent aminotransferase family.</text>
</comment>
<dbReference type="Gene3D" id="3.40.640.10">
    <property type="entry name" value="Type I PLP-dependent aspartate aminotransferase-like (Major domain)"/>
    <property type="match status" value="1"/>
</dbReference>
<dbReference type="Pfam" id="PF00155">
    <property type="entry name" value="Aminotran_1_2"/>
    <property type="match status" value="1"/>
</dbReference>
<evidence type="ECO:0000256" key="3">
    <source>
        <dbReference type="ARBA" id="ARBA00011738"/>
    </source>
</evidence>
<dbReference type="PANTHER" id="PTHR46383">
    <property type="entry name" value="ASPARTATE AMINOTRANSFERASE"/>
    <property type="match status" value="1"/>
</dbReference>
<comment type="subunit">
    <text evidence="3">Homodimer.</text>
</comment>
<dbReference type="Gene3D" id="3.90.1150.10">
    <property type="entry name" value="Aspartate Aminotransferase, domain 1"/>
    <property type="match status" value="1"/>
</dbReference>
<dbReference type="InterPro" id="IPR015421">
    <property type="entry name" value="PyrdxlP-dep_Trfase_major"/>
</dbReference>
<dbReference type="FunFam" id="3.40.640.10:FF:000033">
    <property type="entry name" value="Aspartate aminotransferase"/>
    <property type="match status" value="1"/>
</dbReference>
<dbReference type="InterPro" id="IPR050596">
    <property type="entry name" value="AspAT/PAT-like"/>
</dbReference>
<protein>
    <recommendedName>
        <fullName evidence="4">aspartate transaminase</fullName>
        <ecNumber evidence="4">2.6.1.1</ecNumber>
    </recommendedName>
</protein>
<dbReference type="GO" id="GO:0030170">
    <property type="term" value="F:pyridoxal phosphate binding"/>
    <property type="evidence" value="ECO:0007669"/>
    <property type="project" value="InterPro"/>
</dbReference>
<evidence type="ECO:0000259" key="9">
    <source>
        <dbReference type="Pfam" id="PF00155"/>
    </source>
</evidence>
<dbReference type="STRING" id="1566387.QV13_08730"/>
<evidence type="ECO:0000256" key="5">
    <source>
        <dbReference type="ARBA" id="ARBA00022576"/>
    </source>
</evidence>
<evidence type="ECO:0000256" key="7">
    <source>
        <dbReference type="ARBA" id="ARBA00022898"/>
    </source>
</evidence>
<dbReference type="EMBL" id="MDEO01000029">
    <property type="protein sequence ID" value="OCX20745.1"/>
    <property type="molecule type" value="Genomic_DNA"/>
</dbReference>
<keyword evidence="7" id="KW-0663">Pyridoxal phosphate</keyword>
<dbReference type="PANTHER" id="PTHR46383:SF1">
    <property type="entry name" value="ASPARTATE AMINOTRANSFERASE"/>
    <property type="match status" value="1"/>
</dbReference>
<dbReference type="InterPro" id="IPR015422">
    <property type="entry name" value="PyrdxlP-dep_Trfase_small"/>
</dbReference>
<keyword evidence="5 10" id="KW-0032">Aminotransferase</keyword>